<reference evidence="1" key="2">
    <citation type="submission" date="2018-05" db="EMBL/GenBank/DDBJ databases">
        <title>OgluRS3 (Oryza glumaepatula Reference Sequence Version 3).</title>
        <authorList>
            <person name="Zhang J."/>
            <person name="Kudrna D."/>
            <person name="Lee S."/>
            <person name="Talag J."/>
            <person name="Welchert J."/>
            <person name="Wing R.A."/>
        </authorList>
    </citation>
    <scope>NUCLEOTIDE SEQUENCE [LARGE SCALE GENOMIC DNA]</scope>
</reference>
<accession>A0A0E0ASX6</accession>
<keyword evidence="2" id="KW-1185">Reference proteome</keyword>
<evidence type="ECO:0000313" key="2">
    <source>
        <dbReference type="Proteomes" id="UP000026961"/>
    </source>
</evidence>
<protein>
    <submittedName>
        <fullName evidence="1">Uncharacterized protein</fullName>
    </submittedName>
</protein>
<dbReference type="Proteomes" id="UP000026961">
    <property type="component" value="Chromosome 8"/>
</dbReference>
<proteinExistence type="predicted"/>
<evidence type="ECO:0000313" key="1">
    <source>
        <dbReference type="EnsemblPlants" id="OGLUM08G08550.1"/>
    </source>
</evidence>
<reference evidence="1" key="1">
    <citation type="submission" date="2015-04" db="UniProtKB">
        <authorList>
            <consortium name="EnsemblPlants"/>
        </authorList>
    </citation>
    <scope>IDENTIFICATION</scope>
</reference>
<dbReference type="EnsemblPlants" id="OGLUM08G08550.1">
    <property type="protein sequence ID" value="OGLUM08G08550.1"/>
    <property type="gene ID" value="OGLUM08G08550"/>
</dbReference>
<dbReference type="HOGENOM" id="CLU_2577759_0_0_1"/>
<dbReference type="AlphaFoldDB" id="A0A0E0ASX6"/>
<organism evidence="1">
    <name type="scientific">Oryza glumipatula</name>
    <dbReference type="NCBI Taxonomy" id="40148"/>
    <lineage>
        <taxon>Eukaryota</taxon>
        <taxon>Viridiplantae</taxon>
        <taxon>Streptophyta</taxon>
        <taxon>Embryophyta</taxon>
        <taxon>Tracheophyta</taxon>
        <taxon>Spermatophyta</taxon>
        <taxon>Magnoliopsida</taxon>
        <taxon>Liliopsida</taxon>
        <taxon>Poales</taxon>
        <taxon>Poaceae</taxon>
        <taxon>BOP clade</taxon>
        <taxon>Oryzoideae</taxon>
        <taxon>Oryzeae</taxon>
        <taxon>Oryzinae</taxon>
        <taxon>Oryza</taxon>
    </lineage>
</organism>
<name>A0A0E0ASX6_9ORYZ</name>
<dbReference type="Gramene" id="OGLUM08G08550.1">
    <property type="protein sequence ID" value="OGLUM08G08550.1"/>
    <property type="gene ID" value="OGLUM08G08550"/>
</dbReference>
<sequence>MKFLCHRSVPVSLASSTAGFSPKSTKPKSSLTSAWEKVTRSNIATSLGYLYTICFHIADLRGFHMQVPLLGFLEIHQRQSH</sequence>